<organism evidence="1 2">
    <name type="scientific">Fusarium decemcellulare</name>
    <dbReference type="NCBI Taxonomy" id="57161"/>
    <lineage>
        <taxon>Eukaryota</taxon>
        <taxon>Fungi</taxon>
        <taxon>Dikarya</taxon>
        <taxon>Ascomycota</taxon>
        <taxon>Pezizomycotina</taxon>
        <taxon>Sordariomycetes</taxon>
        <taxon>Hypocreomycetidae</taxon>
        <taxon>Hypocreales</taxon>
        <taxon>Nectriaceae</taxon>
        <taxon>Fusarium</taxon>
        <taxon>Fusarium decemcellulare species complex</taxon>
    </lineage>
</organism>
<dbReference type="Proteomes" id="UP001148629">
    <property type="component" value="Unassembled WGS sequence"/>
</dbReference>
<accession>A0ACC1SPU7</accession>
<evidence type="ECO:0000313" key="2">
    <source>
        <dbReference type="Proteomes" id="UP001148629"/>
    </source>
</evidence>
<proteinExistence type="predicted"/>
<name>A0ACC1SPU7_9HYPO</name>
<reference evidence="1" key="1">
    <citation type="submission" date="2022-08" db="EMBL/GenBank/DDBJ databases">
        <title>Genome Sequence of Fusarium decemcellulare.</title>
        <authorList>
            <person name="Buettner E."/>
        </authorList>
    </citation>
    <scope>NUCLEOTIDE SEQUENCE</scope>
    <source>
        <strain evidence="1">Babe19</strain>
    </source>
</reference>
<sequence length="222" mass="24063">MVLPLILAIILTVIYGYAVADPWHYHWFALVVTIDAYLFIMLSASTAGTTYVIDSHPKRAGAMLVVLPVTRGLVGFGISYHTADYIKNIGAVATFGIYAGVSALVGVLGLVLFWKGKPLRHFCANHVVSVCSDHPDRTSEHLGWAKLAQPGTAGDFDMMNYHGTNVTQYAASSLYGSAPGAQIVNMCIDYSDKESGEFVPEEKLVILALSIILACQETEDYN</sequence>
<gene>
    <name evidence="1" type="ORF">NM208_g3248</name>
</gene>
<keyword evidence="2" id="KW-1185">Reference proteome</keyword>
<evidence type="ECO:0000313" key="1">
    <source>
        <dbReference type="EMBL" id="KAJ3544056.1"/>
    </source>
</evidence>
<protein>
    <submittedName>
        <fullName evidence="1">Uncharacterized protein</fullName>
    </submittedName>
</protein>
<comment type="caution">
    <text evidence="1">The sequence shown here is derived from an EMBL/GenBank/DDBJ whole genome shotgun (WGS) entry which is preliminary data.</text>
</comment>
<dbReference type="EMBL" id="JANRMS010000214">
    <property type="protein sequence ID" value="KAJ3544056.1"/>
    <property type="molecule type" value="Genomic_DNA"/>
</dbReference>